<sequence>MQTYREILSPGFSIDMIPPTTNAVIITTLTNLKKPDLFVRRVVTDENIIKINTRK</sequence>
<protein>
    <submittedName>
        <fullName evidence="1">Uncharacterized protein</fullName>
    </submittedName>
</protein>
<dbReference type="EMBL" id="JABSXK010000001">
    <property type="protein sequence ID" value="NRV08588.1"/>
    <property type="molecule type" value="Genomic_DNA"/>
</dbReference>
<dbReference type="RefSeq" id="WP_173695929.1">
    <property type="nucleotide sequence ID" value="NZ_CP016090.1"/>
</dbReference>
<evidence type="ECO:0000313" key="2">
    <source>
        <dbReference type="Proteomes" id="UP000821656"/>
    </source>
</evidence>
<evidence type="ECO:0000313" key="1">
    <source>
        <dbReference type="EMBL" id="NRV08588.1"/>
    </source>
</evidence>
<dbReference type="Proteomes" id="UP000821656">
    <property type="component" value="Unassembled WGS sequence"/>
</dbReference>
<gene>
    <name evidence="1" type="ORF">DFH45_001551</name>
</gene>
<accession>A0A9Q5CFB8</accession>
<proteinExistence type="predicted"/>
<comment type="caution">
    <text evidence="1">The sequence shown here is derived from an EMBL/GenBank/DDBJ whole genome shotgun (WGS) entry which is preliminary data.</text>
</comment>
<reference evidence="1" key="1">
    <citation type="submission" date="2020-05" db="EMBL/GenBank/DDBJ databases">
        <title>Genomic insights into acetone-butanol-ethanol (ABE) fermentation by sequencing solventogenic clostridia strains.</title>
        <authorList>
            <person name="Brown S."/>
        </authorList>
    </citation>
    <scope>NUCLEOTIDE SEQUENCE</scope>
    <source>
        <strain evidence="1">DJ126</strain>
    </source>
</reference>
<name>A0A9Q5CFB8_CLOBE</name>
<dbReference type="AlphaFoldDB" id="A0A9Q5CFB8"/>
<organism evidence="1 2">
    <name type="scientific">Clostridium beijerinckii</name>
    <name type="common">Clostridium MP</name>
    <dbReference type="NCBI Taxonomy" id="1520"/>
    <lineage>
        <taxon>Bacteria</taxon>
        <taxon>Bacillati</taxon>
        <taxon>Bacillota</taxon>
        <taxon>Clostridia</taxon>
        <taxon>Eubacteriales</taxon>
        <taxon>Clostridiaceae</taxon>
        <taxon>Clostridium</taxon>
    </lineage>
</organism>